<evidence type="ECO:0000313" key="1">
    <source>
        <dbReference type="EMBL" id="RDE09888.1"/>
    </source>
</evidence>
<keyword evidence="2" id="KW-1185">Reference proteome</keyword>
<evidence type="ECO:0000313" key="2">
    <source>
        <dbReference type="Proteomes" id="UP000253759"/>
    </source>
</evidence>
<dbReference type="Proteomes" id="UP000253759">
    <property type="component" value="Unassembled WGS sequence"/>
</dbReference>
<dbReference type="EMBL" id="QQNH01000004">
    <property type="protein sequence ID" value="RDE09888.1"/>
    <property type="molecule type" value="Genomic_DNA"/>
</dbReference>
<proteinExistence type="predicted"/>
<reference evidence="2" key="1">
    <citation type="submission" date="2018-07" db="EMBL/GenBank/DDBJ databases">
        <authorList>
            <person name="Liu B.-T."/>
            <person name="Du Z."/>
        </authorList>
    </citation>
    <scope>NUCLEOTIDE SEQUENCE [LARGE SCALE GENOMIC DNA]</scope>
    <source>
        <strain evidence="2">XYN52</strain>
    </source>
</reference>
<dbReference type="OrthoDB" id="9873136at2"/>
<gene>
    <name evidence="1" type="ORF">DVH29_04980</name>
</gene>
<protein>
    <submittedName>
        <fullName evidence="1">Uncharacterized protein</fullName>
    </submittedName>
</protein>
<sequence length="127" mass="14068">MTTKNSPLFAKLVLCTSGAAAYYSLRGDEDAEYDPDYPDAQRIHGHLVAAFRRAFGAMVVDLEILGFEVITEFYVDTLIDEDYELSVGHDDQDEVRELVEAFHQKAEAILMDLPAVLDAPAQAEAIS</sequence>
<organism evidence="1 2">
    <name type="scientific">Pelagibacterium lacus</name>
    <dbReference type="NCBI Taxonomy" id="2282655"/>
    <lineage>
        <taxon>Bacteria</taxon>
        <taxon>Pseudomonadati</taxon>
        <taxon>Pseudomonadota</taxon>
        <taxon>Alphaproteobacteria</taxon>
        <taxon>Hyphomicrobiales</taxon>
        <taxon>Devosiaceae</taxon>
        <taxon>Pelagibacterium</taxon>
    </lineage>
</organism>
<comment type="caution">
    <text evidence="1">The sequence shown here is derived from an EMBL/GenBank/DDBJ whole genome shotgun (WGS) entry which is preliminary data.</text>
</comment>
<name>A0A369W5Q4_9HYPH</name>
<dbReference type="AlphaFoldDB" id="A0A369W5Q4"/>
<dbReference type="RefSeq" id="WP_114645048.1">
    <property type="nucleotide sequence ID" value="NZ_QQNH01000004.1"/>
</dbReference>
<accession>A0A369W5Q4</accession>